<dbReference type="InterPro" id="IPR050400">
    <property type="entry name" value="Bact_Cytoskel_RodZ"/>
</dbReference>
<reference evidence="4 5" key="1">
    <citation type="submission" date="2021-05" db="EMBL/GenBank/DDBJ databases">
        <title>The draft genome of Geobacter pelophilus DSM 12255.</title>
        <authorList>
            <person name="Xu Z."/>
            <person name="Masuda Y."/>
            <person name="Itoh H."/>
            <person name="Senoo K."/>
        </authorList>
    </citation>
    <scope>NUCLEOTIDE SEQUENCE [LARGE SCALE GENOMIC DNA]</scope>
    <source>
        <strain evidence="4 5">DSM 12255</strain>
    </source>
</reference>
<protein>
    <submittedName>
        <fullName evidence="4">DUF4115 domain-containing protein</fullName>
    </submittedName>
</protein>
<evidence type="ECO:0000256" key="1">
    <source>
        <dbReference type="SAM" id="MobiDB-lite"/>
    </source>
</evidence>
<dbReference type="RefSeq" id="WP_214169639.1">
    <property type="nucleotide sequence ID" value="NZ_JAHCVJ010000001.1"/>
</dbReference>
<dbReference type="CDD" id="cd00093">
    <property type="entry name" value="HTH_XRE"/>
    <property type="match status" value="1"/>
</dbReference>
<keyword evidence="2" id="KW-0472">Membrane</keyword>
<evidence type="ECO:0000313" key="5">
    <source>
        <dbReference type="Proteomes" id="UP000811899"/>
    </source>
</evidence>
<feature type="transmembrane region" description="Helical" evidence="2">
    <location>
        <begin position="112"/>
        <end position="129"/>
    </location>
</feature>
<feature type="region of interest" description="Disordered" evidence="1">
    <location>
        <begin position="134"/>
        <end position="188"/>
    </location>
</feature>
<name>A0AAW4L2I4_9BACT</name>
<gene>
    <name evidence="4" type="ORF">KI809_00900</name>
</gene>
<dbReference type="AlphaFoldDB" id="A0AAW4L2I4"/>
<evidence type="ECO:0000313" key="4">
    <source>
        <dbReference type="EMBL" id="MBT0662845.1"/>
    </source>
</evidence>
<keyword evidence="5" id="KW-1185">Reference proteome</keyword>
<proteinExistence type="predicted"/>
<dbReference type="InterPro" id="IPR001387">
    <property type="entry name" value="Cro/C1-type_HTH"/>
</dbReference>
<organism evidence="4 5">
    <name type="scientific">Geoanaerobacter pelophilus</name>
    <dbReference type="NCBI Taxonomy" id="60036"/>
    <lineage>
        <taxon>Bacteria</taxon>
        <taxon>Pseudomonadati</taxon>
        <taxon>Thermodesulfobacteriota</taxon>
        <taxon>Desulfuromonadia</taxon>
        <taxon>Geobacterales</taxon>
        <taxon>Geobacteraceae</taxon>
        <taxon>Geoanaerobacter</taxon>
    </lineage>
</organism>
<dbReference type="GO" id="GO:0003677">
    <property type="term" value="F:DNA binding"/>
    <property type="evidence" value="ECO:0007669"/>
    <property type="project" value="InterPro"/>
</dbReference>
<dbReference type="Pfam" id="PF13413">
    <property type="entry name" value="HTH_25"/>
    <property type="match status" value="1"/>
</dbReference>
<dbReference type="Gene3D" id="1.10.260.40">
    <property type="entry name" value="lambda repressor-like DNA-binding domains"/>
    <property type="match status" value="1"/>
</dbReference>
<comment type="caution">
    <text evidence="4">The sequence shown here is derived from an EMBL/GenBank/DDBJ whole genome shotgun (WGS) entry which is preliminary data.</text>
</comment>
<evidence type="ECO:0000256" key="2">
    <source>
        <dbReference type="SAM" id="Phobius"/>
    </source>
</evidence>
<dbReference type="Pfam" id="PF13464">
    <property type="entry name" value="RodZ_C"/>
    <property type="match status" value="1"/>
</dbReference>
<accession>A0AAW4L2I4</accession>
<evidence type="ECO:0000259" key="3">
    <source>
        <dbReference type="Pfam" id="PF13464"/>
    </source>
</evidence>
<dbReference type="PANTHER" id="PTHR34475:SF1">
    <property type="entry name" value="CYTOSKELETON PROTEIN RODZ"/>
    <property type="match status" value="1"/>
</dbReference>
<feature type="domain" description="Cytoskeleton protein RodZ-like C-terminal" evidence="3">
    <location>
        <begin position="201"/>
        <end position="264"/>
    </location>
</feature>
<dbReference type="InterPro" id="IPR010982">
    <property type="entry name" value="Lambda_DNA-bd_dom_sf"/>
</dbReference>
<dbReference type="Proteomes" id="UP000811899">
    <property type="component" value="Unassembled WGS sequence"/>
</dbReference>
<dbReference type="PANTHER" id="PTHR34475">
    <property type="match status" value="1"/>
</dbReference>
<keyword evidence="2" id="KW-0812">Transmembrane</keyword>
<sequence>MPEATRQTADSSGLGQWLSQGREAKGVSLETAAEVTRISKGYIDALEREDFSRLPAPAYCKGFLRLYAGYLGLSADAAVARYDAMVSGSAVADKQAVDEPPPRESTKNNRRWLMPLVLLSVVLLVSIFVDTNQRPPVNRPAPQPDKAQAVRAVPVQPQLSSSGATAAPSPMVPAPQPESPVTAAPVVPGGEPPQEGLILKLKVNQDSWLNVDIDGRFSKQYELKAGDLIEWKADSLITLDIGNSGGVEGELNGKSLPPFGASGKKTHVVLRPEGASIQ</sequence>
<dbReference type="InterPro" id="IPR025194">
    <property type="entry name" value="RodZ-like_C"/>
</dbReference>
<dbReference type="EMBL" id="JAHCVJ010000001">
    <property type="protein sequence ID" value="MBT0662845.1"/>
    <property type="molecule type" value="Genomic_DNA"/>
</dbReference>
<keyword evidence="2" id="KW-1133">Transmembrane helix</keyword>